<dbReference type="Proteomes" id="UP000291343">
    <property type="component" value="Unassembled WGS sequence"/>
</dbReference>
<dbReference type="AlphaFoldDB" id="A0A482X5V3"/>
<organism evidence="1 2">
    <name type="scientific">Laodelphax striatellus</name>
    <name type="common">Small brown planthopper</name>
    <name type="synonym">Delphax striatella</name>
    <dbReference type="NCBI Taxonomy" id="195883"/>
    <lineage>
        <taxon>Eukaryota</taxon>
        <taxon>Metazoa</taxon>
        <taxon>Ecdysozoa</taxon>
        <taxon>Arthropoda</taxon>
        <taxon>Hexapoda</taxon>
        <taxon>Insecta</taxon>
        <taxon>Pterygota</taxon>
        <taxon>Neoptera</taxon>
        <taxon>Paraneoptera</taxon>
        <taxon>Hemiptera</taxon>
        <taxon>Auchenorrhyncha</taxon>
        <taxon>Fulgoroidea</taxon>
        <taxon>Delphacidae</taxon>
        <taxon>Criomorphinae</taxon>
        <taxon>Laodelphax</taxon>
    </lineage>
</organism>
<comment type="caution">
    <text evidence="1">The sequence shown here is derived from an EMBL/GenBank/DDBJ whole genome shotgun (WGS) entry which is preliminary data.</text>
</comment>
<proteinExistence type="predicted"/>
<protein>
    <submittedName>
        <fullName evidence="1">Uncharacterized protein</fullName>
    </submittedName>
</protein>
<keyword evidence="2" id="KW-1185">Reference proteome</keyword>
<dbReference type="InParanoid" id="A0A482X5V3"/>
<sequence length="86" mass="9890">MTSSSFMPHDDQMRGELIKDVTHMNQCINRLFETTFLKSSTCGRLPSEFSKFLNWLIKEGASKTDVCLGNKRPMKCVRKNSKICLE</sequence>
<evidence type="ECO:0000313" key="2">
    <source>
        <dbReference type="Proteomes" id="UP000291343"/>
    </source>
</evidence>
<reference evidence="1 2" key="1">
    <citation type="journal article" date="2017" name="Gigascience">
        <title>Genome sequence of the small brown planthopper, Laodelphax striatellus.</title>
        <authorList>
            <person name="Zhu J."/>
            <person name="Jiang F."/>
            <person name="Wang X."/>
            <person name="Yang P."/>
            <person name="Bao Y."/>
            <person name="Zhao W."/>
            <person name="Wang W."/>
            <person name="Lu H."/>
            <person name="Wang Q."/>
            <person name="Cui N."/>
            <person name="Li J."/>
            <person name="Chen X."/>
            <person name="Luo L."/>
            <person name="Yu J."/>
            <person name="Kang L."/>
            <person name="Cui F."/>
        </authorList>
    </citation>
    <scope>NUCLEOTIDE SEQUENCE [LARGE SCALE GENOMIC DNA]</scope>
    <source>
        <strain evidence="1">Lst14</strain>
    </source>
</reference>
<dbReference type="OrthoDB" id="6639090at2759"/>
<dbReference type="EMBL" id="QKKF02016927">
    <property type="protein sequence ID" value="RZF41259.1"/>
    <property type="molecule type" value="Genomic_DNA"/>
</dbReference>
<accession>A0A482X5V3</accession>
<name>A0A482X5V3_LAOST</name>
<evidence type="ECO:0000313" key="1">
    <source>
        <dbReference type="EMBL" id="RZF41259.1"/>
    </source>
</evidence>
<gene>
    <name evidence="1" type="ORF">LSTR_LSTR010487</name>
</gene>